<name>A0A6P8YGN8_THRPL</name>
<dbReference type="InterPro" id="IPR042099">
    <property type="entry name" value="ANL_N_sf"/>
</dbReference>
<dbReference type="GeneID" id="117642233"/>
<dbReference type="FunFam" id="3.30.300.30:FF:000007">
    <property type="entry name" value="4-coumarate--CoA ligase 2"/>
    <property type="match status" value="1"/>
</dbReference>
<dbReference type="GO" id="GO:0004467">
    <property type="term" value="F:long-chain fatty acid-CoA ligase activity"/>
    <property type="evidence" value="ECO:0007669"/>
    <property type="project" value="TreeGrafter"/>
</dbReference>
<feature type="domain" description="AMP-dependent synthetase/ligase" evidence="5">
    <location>
        <begin position="81"/>
        <end position="458"/>
    </location>
</feature>
<gene>
    <name evidence="8" type="primary">LOC117642233</name>
</gene>
<evidence type="ECO:0000259" key="5">
    <source>
        <dbReference type="Pfam" id="PF00501"/>
    </source>
</evidence>
<dbReference type="PANTHER" id="PTHR24096">
    <property type="entry name" value="LONG-CHAIN-FATTY-ACID--COA LIGASE"/>
    <property type="match status" value="1"/>
</dbReference>
<dbReference type="Pfam" id="PF13193">
    <property type="entry name" value="AMP-binding_C"/>
    <property type="match status" value="1"/>
</dbReference>
<evidence type="ECO:0000256" key="2">
    <source>
        <dbReference type="ARBA" id="ARBA00006432"/>
    </source>
</evidence>
<evidence type="ECO:0000256" key="3">
    <source>
        <dbReference type="ARBA" id="ARBA00023140"/>
    </source>
</evidence>
<dbReference type="CDD" id="cd05911">
    <property type="entry name" value="Firefly_Luc_like"/>
    <property type="match status" value="1"/>
</dbReference>
<dbReference type="Gene3D" id="3.30.300.30">
    <property type="match status" value="1"/>
</dbReference>
<dbReference type="InterPro" id="IPR045851">
    <property type="entry name" value="AMP-bd_C_sf"/>
</dbReference>
<accession>A0A6P8YGN8</accession>
<dbReference type="KEGG" id="tpal:117642233"/>
<evidence type="ECO:0000256" key="1">
    <source>
        <dbReference type="ARBA" id="ARBA00004275"/>
    </source>
</evidence>
<evidence type="ECO:0000256" key="4">
    <source>
        <dbReference type="SAM" id="MobiDB-lite"/>
    </source>
</evidence>
<organism evidence="8">
    <name type="scientific">Thrips palmi</name>
    <name type="common">Melon thrips</name>
    <dbReference type="NCBI Taxonomy" id="161013"/>
    <lineage>
        <taxon>Eukaryota</taxon>
        <taxon>Metazoa</taxon>
        <taxon>Ecdysozoa</taxon>
        <taxon>Arthropoda</taxon>
        <taxon>Hexapoda</taxon>
        <taxon>Insecta</taxon>
        <taxon>Pterygota</taxon>
        <taxon>Neoptera</taxon>
        <taxon>Paraneoptera</taxon>
        <taxon>Thysanoptera</taxon>
        <taxon>Terebrantia</taxon>
        <taxon>Thripoidea</taxon>
        <taxon>Thripidae</taxon>
        <taxon>Thrips</taxon>
    </lineage>
</organism>
<feature type="region of interest" description="Disordered" evidence="4">
    <location>
        <begin position="26"/>
        <end position="45"/>
    </location>
</feature>
<dbReference type="GO" id="GO:0005777">
    <property type="term" value="C:peroxisome"/>
    <property type="evidence" value="ECO:0007669"/>
    <property type="project" value="UniProtKB-SubCell"/>
</dbReference>
<evidence type="ECO:0000313" key="7">
    <source>
        <dbReference type="Proteomes" id="UP000515158"/>
    </source>
</evidence>
<dbReference type="SUPFAM" id="SSF56801">
    <property type="entry name" value="Acetyl-CoA synthetase-like"/>
    <property type="match status" value="1"/>
</dbReference>
<evidence type="ECO:0000313" key="8">
    <source>
        <dbReference type="RefSeq" id="XP_034236080.1"/>
    </source>
</evidence>
<proteinExistence type="inferred from homology"/>
<dbReference type="PANTHER" id="PTHR24096:SF394">
    <property type="entry name" value="LUCIFERIN 4-MONOOXYGENASE"/>
    <property type="match status" value="1"/>
</dbReference>
<feature type="domain" description="AMP-binding enzyme C-terminal" evidence="6">
    <location>
        <begin position="509"/>
        <end position="585"/>
    </location>
</feature>
<keyword evidence="8" id="KW-0436">Ligase</keyword>
<dbReference type="Proteomes" id="UP000515158">
    <property type="component" value="Unplaced"/>
</dbReference>
<dbReference type="GO" id="GO:0046949">
    <property type="term" value="P:fatty-acyl-CoA biosynthetic process"/>
    <property type="evidence" value="ECO:0007669"/>
    <property type="project" value="TreeGrafter"/>
</dbReference>
<dbReference type="AlphaFoldDB" id="A0A6P8YGN8"/>
<dbReference type="PROSITE" id="PS00455">
    <property type="entry name" value="AMP_BINDING"/>
    <property type="match status" value="1"/>
</dbReference>
<dbReference type="InterPro" id="IPR020845">
    <property type="entry name" value="AMP-binding_CS"/>
</dbReference>
<dbReference type="OrthoDB" id="10253869at2759"/>
<comment type="similarity">
    <text evidence="2">Belongs to the ATP-dependent AMP-binding enzyme family.</text>
</comment>
<dbReference type="InterPro" id="IPR000873">
    <property type="entry name" value="AMP-dep_synth/lig_dom"/>
</dbReference>
<comment type="subcellular location">
    <subcellularLocation>
        <location evidence="1">Peroxisome</location>
    </subcellularLocation>
</comment>
<dbReference type="InParanoid" id="A0A6P8YGN8"/>
<keyword evidence="3" id="KW-0576">Peroxisome</keyword>
<dbReference type="Gene3D" id="3.40.50.12780">
    <property type="entry name" value="N-terminal domain of ligase-like"/>
    <property type="match status" value="1"/>
</dbReference>
<dbReference type="FunCoup" id="A0A6P8YGN8">
    <property type="interactions" value="246"/>
</dbReference>
<evidence type="ECO:0000259" key="6">
    <source>
        <dbReference type="Pfam" id="PF13193"/>
    </source>
</evidence>
<sequence length="597" mass="64317">MRQLSSRVLGLHRRLAALSAASASSSSRCLSSGPSPAASTRTTSTSGQSLVVESLYGKDLAASHDTLIEHLWKDSCVWDDKKFLTCAVSGSSYTYREARRLTHGFARALAGGLGGLDAKGQRLCKGDVVAVVAPNTPEFVLAAHGAIEAGLTVTFVNPLYTPEETARQLAICGTRLVLTVPILLPLVRAVAQKLPQYVGTVLLDQQPSEQPAGEFSFQCLAAEGASTEGVRLPRNAPEDVAILPFSSGTTGMPKGVMLTHGQLVSNLEQNLHPDFRFALYTRGDVQDTLLSILPFFHIYGLNSVLHTSMLSGQHLISMPKFTAEDYIGALLRHRPTGLAAVPAVVQFLSMHPAVKPDHLASVRYVMSGAAPLGLDVIKRLNDKAGRELDLRQGYGMTETAPVTVLCSRHTPLDKRGSVGQLLPGTRARIADLATGEDLGPGQRGELLIKGPQVMKGYYKNAEATREVVDDEGWLHTGDVAFYDEDQYFYIVDRTKELIKVKGHQVSPTELESIIRQIPGIADIAVVGVPHERFGEVPIAFAVLQPGAKVTEDEVTSFVEPKVAPYKKLAGGVKFIDAIPRNAGGKVLRHQLKAMVTK</sequence>
<keyword evidence="7" id="KW-1185">Reference proteome</keyword>
<dbReference type="Pfam" id="PF00501">
    <property type="entry name" value="AMP-binding"/>
    <property type="match status" value="1"/>
</dbReference>
<reference evidence="8" key="1">
    <citation type="submission" date="2025-08" db="UniProtKB">
        <authorList>
            <consortium name="RefSeq"/>
        </authorList>
    </citation>
    <scope>IDENTIFICATION</scope>
    <source>
        <tissue evidence="8">Total insect</tissue>
    </source>
</reference>
<protein>
    <submittedName>
        <fullName evidence="8">Probable 4-coumarate--CoA ligase 3</fullName>
    </submittedName>
</protein>
<dbReference type="InterPro" id="IPR025110">
    <property type="entry name" value="AMP-bd_C"/>
</dbReference>
<dbReference type="RefSeq" id="XP_034236080.1">
    <property type="nucleotide sequence ID" value="XM_034380189.1"/>
</dbReference>